<keyword evidence="4" id="KW-0145">Chemotaxis</keyword>
<comment type="caution">
    <text evidence="17">The sequence shown here is derived from an EMBL/GenBank/DDBJ whole genome shotgun (WGS) entry which is preliminary data.</text>
</comment>
<dbReference type="GO" id="GO:0005737">
    <property type="term" value="C:cytoplasm"/>
    <property type="evidence" value="ECO:0007669"/>
    <property type="project" value="InterPro"/>
</dbReference>
<dbReference type="Gene3D" id="3.30.565.10">
    <property type="entry name" value="Histidine kinase-like ATPase, C-terminal domain"/>
    <property type="match status" value="1"/>
</dbReference>
<feature type="domain" description="CheW-like" evidence="15">
    <location>
        <begin position="566"/>
        <end position="701"/>
    </location>
</feature>
<dbReference type="RefSeq" id="WP_184746092.1">
    <property type="nucleotide sequence ID" value="NZ_JACHGJ010000002.1"/>
</dbReference>
<dbReference type="AlphaFoldDB" id="A0A841RB02"/>
<dbReference type="EC" id="2.7.13.3" evidence="2"/>
<keyword evidence="5 12" id="KW-0597">Phosphoprotein</keyword>
<comment type="catalytic activity">
    <reaction evidence="1">
        <text>ATP + protein L-histidine = ADP + protein N-phospho-L-histidine.</text>
        <dbReference type="EC" id="2.7.13.3"/>
    </reaction>
</comment>
<dbReference type="InterPro" id="IPR036890">
    <property type="entry name" value="HATPase_C_sf"/>
</dbReference>
<dbReference type="InterPro" id="IPR037006">
    <property type="entry name" value="CheA-like_homodim_sf"/>
</dbReference>
<dbReference type="Pfam" id="PF01627">
    <property type="entry name" value="Hpt"/>
    <property type="match status" value="1"/>
</dbReference>
<dbReference type="SMART" id="SM00073">
    <property type="entry name" value="HPT"/>
    <property type="match status" value="1"/>
</dbReference>
<evidence type="ECO:0000256" key="8">
    <source>
        <dbReference type="ARBA" id="ARBA00022777"/>
    </source>
</evidence>
<dbReference type="InterPro" id="IPR004358">
    <property type="entry name" value="Sig_transdc_His_kin-like_C"/>
</dbReference>
<keyword evidence="9" id="KW-0067">ATP-binding</keyword>
<keyword evidence="18" id="KW-1185">Reference proteome</keyword>
<sequence>MDNMLHDIFIQEAEENLEILENLIITLEETPDDSDTINEAFRAIHSLKGGAGLAGFSSIKDFAHIVEDLFENIRNGSLSITGDLISVILNAMDSLKMMIANIKEGLEADEGVETAGTENEIRTRLNDMAAEPDRQTEPQKEEIGKKRLFFLQLEYGKDLFLTGIDPLMFLSDLSSRGTIAEVEAFFEELPEPDDFDPESMYLQWKLFYETEIDEKELTDIFCFVIDESNLRFTNLTALKESGEPLDSYKVNGKAPDAFFSTEPEIEPVDREDRSDGGDRRKGDRRTGQIPGDAIQGERRQEDRRKTDRRKIGTVDSYIRVPTDKLEKIFNTVSELLISQARLNMLTEEHEEILPDSFSTVTDSLKNITQLLQEQVTSLRMMNLGSTFDRFKRVVRDMASERGKKIRLNLSGQETELDKNMIEKLNDPLKHLVRNCIDHGIETTEERLKRGKSEEGHLELAAYLESGKVVIEVSDDGRGINRQKLLDKAEERGIITKETRLNDGEILNLIFHPGLSTAEAVTDLSGRGVGMDVVKSSINELHGNIDIISTEGSGTTFKLYLPLTLAILDGMLISIGSEKYIIPTLSILEIFRPEEVHLKSVSGGEELIFFRGNYIPMIRLHRIFNIENPVSEPSKAEVIVINSGGIKAAILVDNVLEQYQIVLKSLQKNFRKVEHISSATILGDGDVALIIDIQSLVKTNQQAKNV</sequence>
<accession>A0A841RB02</accession>
<dbReference type="InterPro" id="IPR036097">
    <property type="entry name" value="HisK_dim/P_sf"/>
</dbReference>
<dbReference type="Gene3D" id="1.20.120.160">
    <property type="entry name" value="HPT domain"/>
    <property type="match status" value="1"/>
</dbReference>
<dbReference type="InterPro" id="IPR004105">
    <property type="entry name" value="CheA-like_dim"/>
</dbReference>
<dbReference type="PROSITE" id="PS50851">
    <property type="entry name" value="CHEW"/>
    <property type="match status" value="1"/>
</dbReference>
<evidence type="ECO:0000256" key="1">
    <source>
        <dbReference type="ARBA" id="ARBA00000085"/>
    </source>
</evidence>
<proteinExistence type="predicted"/>
<dbReference type="Pfam" id="PF02518">
    <property type="entry name" value="HATPase_c"/>
    <property type="match status" value="1"/>
</dbReference>
<feature type="region of interest" description="Disordered" evidence="13">
    <location>
        <begin position="254"/>
        <end position="308"/>
    </location>
</feature>
<dbReference type="PROSITE" id="PS50109">
    <property type="entry name" value="HIS_KIN"/>
    <property type="match status" value="1"/>
</dbReference>
<dbReference type="InterPro" id="IPR051315">
    <property type="entry name" value="Bact_Chemotaxis_CheA"/>
</dbReference>
<dbReference type="PROSITE" id="PS50894">
    <property type="entry name" value="HPT"/>
    <property type="match status" value="1"/>
</dbReference>
<dbReference type="SMART" id="SM00260">
    <property type="entry name" value="CheW"/>
    <property type="match status" value="1"/>
</dbReference>
<dbReference type="PANTHER" id="PTHR43395:SF10">
    <property type="entry name" value="CHEMOTAXIS PROTEIN CHEA"/>
    <property type="match status" value="1"/>
</dbReference>
<dbReference type="CDD" id="cd00088">
    <property type="entry name" value="HPT"/>
    <property type="match status" value="1"/>
</dbReference>
<keyword evidence="10" id="KW-0902">Two-component regulatory system</keyword>
<dbReference type="SUPFAM" id="SSF47226">
    <property type="entry name" value="Histidine-containing phosphotransfer domain, HPT domain"/>
    <property type="match status" value="1"/>
</dbReference>
<keyword evidence="8 17" id="KW-0418">Kinase</keyword>
<dbReference type="Gene3D" id="1.10.287.560">
    <property type="entry name" value="Histidine kinase CheA-like, homodimeric domain"/>
    <property type="match status" value="1"/>
</dbReference>
<evidence type="ECO:0000256" key="11">
    <source>
        <dbReference type="ARBA" id="ARBA00035100"/>
    </source>
</evidence>
<evidence type="ECO:0000256" key="9">
    <source>
        <dbReference type="ARBA" id="ARBA00022840"/>
    </source>
</evidence>
<dbReference type="Proteomes" id="UP000587760">
    <property type="component" value="Unassembled WGS sequence"/>
</dbReference>
<protein>
    <recommendedName>
        <fullName evidence="3">Chemotaxis protein CheA</fullName>
        <ecNumber evidence="2">2.7.13.3</ecNumber>
    </recommendedName>
</protein>
<dbReference type="InterPro" id="IPR002545">
    <property type="entry name" value="CheW-lke_dom"/>
</dbReference>
<dbReference type="EMBL" id="JACHGJ010000002">
    <property type="protein sequence ID" value="MBB6480190.1"/>
    <property type="molecule type" value="Genomic_DNA"/>
</dbReference>
<evidence type="ECO:0000256" key="7">
    <source>
        <dbReference type="ARBA" id="ARBA00022741"/>
    </source>
</evidence>
<dbReference type="SMART" id="SM01231">
    <property type="entry name" value="H-kinase_dim"/>
    <property type="match status" value="1"/>
</dbReference>
<keyword evidence="6 17" id="KW-0808">Transferase</keyword>
<dbReference type="CDD" id="cd16916">
    <property type="entry name" value="HATPase_CheA-like"/>
    <property type="match status" value="1"/>
</dbReference>
<evidence type="ECO:0000256" key="2">
    <source>
        <dbReference type="ARBA" id="ARBA00012438"/>
    </source>
</evidence>
<dbReference type="InterPro" id="IPR008207">
    <property type="entry name" value="Sig_transdc_His_kin_Hpt_dom"/>
</dbReference>
<evidence type="ECO:0000256" key="5">
    <source>
        <dbReference type="ARBA" id="ARBA00022553"/>
    </source>
</evidence>
<dbReference type="SUPFAM" id="SSF50341">
    <property type="entry name" value="CheW-like"/>
    <property type="match status" value="1"/>
</dbReference>
<feature type="domain" description="HPt" evidence="16">
    <location>
        <begin position="1"/>
        <end position="102"/>
    </location>
</feature>
<dbReference type="InterPro" id="IPR036641">
    <property type="entry name" value="HPT_dom_sf"/>
</dbReference>
<evidence type="ECO:0000259" key="15">
    <source>
        <dbReference type="PROSITE" id="PS50851"/>
    </source>
</evidence>
<dbReference type="GO" id="GO:0000155">
    <property type="term" value="F:phosphorelay sensor kinase activity"/>
    <property type="evidence" value="ECO:0007669"/>
    <property type="project" value="InterPro"/>
</dbReference>
<evidence type="ECO:0000259" key="16">
    <source>
        <dbReference type="PROSITE" id="PS50894"/>
    </source>
</evidence>
<reference evidence="17 18" key="1">
    <citation type="submission" date="2020-08" db="EMBL/GenBank/DDBJ databases">
        <title>Genomic Encyclopedia of Type Strains, Phase IV (KMG-IV): sequencing the most valuable type-strain genomes for metagenomic binning, comparative biology and taxonomic classification.</title>
        <authorList>
            <person name="Goeker M."/>
        </authorList>
    </citation>
    <scope>NUCLEOTIDE SEQUENCE [LARGE SCALE GENOMIC DNA]</scope>
    <source>
        <strain evidence="17 18">DSM 2461</strain>
    </source>
</reference>
<dbReference type="Gene3D" id="2.30.30.40">
    <property type="entry name" value="SH3 Domains"/>
    <property type="match status" value="1"/>
</dbReference>
<evidence type="ECO:0000313" key="17">
    <source>
        <dbReference type="EMBL" id="MBB6480190.1"/>
    </source>
</evidence>
<feature type="domain" description="Histidine kinase" evidence="14">
    <location>
        <begin position="313"/>
        <end position="564"/>
    </location>
</feature>
<evidence type="ECO:0000256" key="3">
    <source>
        <dbReference type="ARBA" id="ARBA00021495"/>
    </source>
</evidence>
<evidence type="ECO:0000256" key="4">
    <source>
        <dbReference type="ARBA" id="ARBA00022500"/>
    </source>
</evidence>
<evidence type="ECO:0000256" key="10">
    <source>
        <dbReference type="ARBA" id="ARBA00023012"/>
    </source>
</evidence>
<dbReference type="GO" id="GO:0006935">
    <property type="term" value="P:chemotaxis"/>
    <property type="evidence" value="ECO:0007669"/>
    <property type="project" value="UniProtKB-KW"/>
</dbReference>
<feature type="compositionally biased region" description="Basic and acidic residues" evidence="13">
    <location>
        <begin position="267"/>
        <end position="286"/>
    </location>
</feature>
<feature type="compositionally biased region" description="Basic and acidic residues" evidence="13">
    <location>
        <begin position="295"/>
        <end position="308"/>
    </location>
</feature>
<evidence type="ECO:0000259" key="14">
    <source>
        <dbReference type="PROSITE" id="PS50109"/>
    </source>
</evidence>
<dbReference type="SUPFAM" id="SSF55874">
    <property type="entry name" value="ATPase domain of HSP90 chaperone/DNA topoisomerase II/histidine kinase"/>
    <property type="match status" value="1"/>
</dbReference>
<keyword evidence="7" id="KW-0547">Nucleotide-binding</keyword>
<dbReference type="InterPro" id="IPR036061">
    <property type="entry name" value="CheW-like_dom_sf"/>
</dbReference>
<dbReference type="FunFam" id="3.30.565.10:FF:000016">
    <property type="entry name" value="Chemotaxis protein CheA, putative"/>
    <property type="match status" value="1"/>
</dbReference>
<organism evidence="17 18">
    <name type="scientific">Spirochaeta isovalerica</name>
    <dbReference type="NCBI Taxonomy" id="150"/>
    <lineage>
        <taxon>Bacteria</taxon>
        <taxon>Pseudomonadati</taxon>
        <taxon>Spirochaetota</taxon>
        <taxon>Spirochaetia</taxon>
        <taxon>Spirochaetales</taxon>
        <taxon>Spirochaetaceae</taxon>
        <taxon>Spirochaeta</taxon>
    </lineage>
</organism>
<dbReference type="Pfam" id="PF02895">
    <property type="entry name" value="H-kinase_dim"/>
    <property type="match status" value="1"/>
</dbReference>
<evidence type="ECO:0000313" key="18">
    <source>
        <dbReference type="Proteomes" id="UP000587760"/>
    </source>
</evidence>
<dbReference type="CDD" id="cd00731">
    <property type="entry name" value="CheA_reg"/>
    <property type="match status" value="1"/>
</dbReference>
<dbReference type="InterPro" id="IPR005467">
    <property type="entry name" value="His_kinase_dom"/>
</dbReference>
<evidence type="ECO:0000256" key="12">
    <source>
        <dbReference type="PROSITE-ProRule" id="PRU00110"/>
    </source>
</evidence>
<gene>
    <name evidence="17" type="ORF">HNR50_001848</name>
</gene>
<dbReference type="SUPFAM" id="SSF47384">
    <property type="entry name" value="Homodimeric domain of signal transducing histidine kinase"/>
    <property type="match status" value="1"/>
</dbReference>
<comment type="function">
    <text evidence="11">Involved in the transmission of sensory signals from the chemoreceptors to the flagellar motors. CheA is autophosphorylated; it can transfer its phosphate group to either CheB or CheY.</text>
</comment>
<name>A0A841RB02_9SPIO</name>
<evidence type="ECO:0000256" key="13">
    <source>
        <dbReference type="SAM" id="MobiDB-lite"/>
    </source>
</evidence>
<dbReference type="SMART" id="SM00387">
    <property type="entry name" value="HATPase_c"/>
    <property type="match status" value="1"/>
</dbReference>
<dbReference type="Pfam" id="PF01584">
    <property type="entry name" value="CheW"/>
    <property type="match status" value="1"/>
</dbReference>
<dbReference type="InterPro" id="IPR003594">
    <property type="entry name" value="HATPase_dom"/>
</dbReference>
<feature type="modified residue" description="Phosphohistidine" evidence="12">
    <location>
        <position position="45"/>
    </location>
</feature>
<dbReference type="PRINTS" id="PR00344">
    <property type="entry name" value="BCTRLSENSOR"/>
</dbReference>
<dbReference type="GO" id="GO:0005524">
    <property type="term" value="F:ATP binding"/>
    <property type="evidence" value="ECO:0007669"/>
    <property type="project" value="UniProtKB-KW"/>
</dbReference>
<dbReference type="PANTHER" id="PTHR43395">
    <property type="entry name" value="SENSOR HISTIDINE KINASE CHEA"/>
    <property type="match status" value="1"/>
</dbReference>
<evidence type="ECO:0000256" key="6">
    <source>
        <dbReference type="ARBA" id="ARBA00022679"/>
    </source>
</evidence>